<evidence type="ECO:0000256" key="3">
    <source>
        <dbReference type="ARBA" id="ARBA00022692"/>
    </source>
</evidence>
<organism evidence="8 9">
    <name type="scientific">Coprothermobacter proteolyticus (strain ATCC 35245 / DSM 5265 / OCM 4 / BT)</name>
    <dbReference type="NCBI Taxonomy" id="309798"/>
    <lineage>
        <taxon>Bacteria</taxon>
        <taxon>Pseudomonadati</taxon>
        <taxon>Coprothermobacterota</taxon>
        <taxon>Coprothermobacteria</taxon>
        <taxon>Coprothermobacterales</taxon>
        <taxon>Coprothermobacteraceae</taxon>
        <taxon>Coprothermobacter</taxon>
    </lineage>
</organism>
<dbReference type="EMBL" id="CP001145">
    <property type="protein sequence ID" value="ACI17978.1"/>
    <property type="molecule type" value="Genomic_DNA"/>
</dbReference>
<dbReference type="Pfam" id="PF03176">
    <property type="entry name" value="MMPL"/>
    <property type="match status" value="2"/>
</dbReference>
<evidence type="ECO:0000313" key="9">
    <source>
        <dbReference type="Proteomes" id="UP000001732"/>
    </source>
</evidence>
<reference evidence="8 9" key="2">
    <citation type="journal article" date="2014" name="Genome Announc.">
        <title>Complete Genome Sequence of Coprothermobacter proteolyticus DSM 5265.</title>
        <authorList>
            <person name="Alexiev A."/>
            <person name="Coil D.A."/>
            <person name="Badger J.H."/>
            <person name="Enticknap J."/>
            <person name="Ward N."/>
            <person name="Robb F.T."/>
            <person name="Eisen J.A."/>
        </authorList>
    </citation>
    <scope>NUCLEOTIDE SEQUENCE [LARGE SCALE GENOMIC DNA]</scope>
    <source>
        <strain evidence="9">ATCC 35245 / DSM 5265 / OCM 4 / BT</strain>
    </source>
</reference>
<evidence type="ECO:0000256" key="4">
    <source>
        <dbReference type="ARBA" id="ARBA00022989"/>
    </source>
</evidence>
<feature type="transmembrane region" description="Helical" evidence="6">
    <location>
        <begin position="331"/>
        <end position="350"/>
    </location>
</feature>
<accession>B5Y6X4</accession>
<feature type="domain" description="SSD" evidence="7">
    <location>
        <begin position="183"/>
        <end position="305"/>
    </location>
</feature>
<dbReference type="PANTHER" id="PTHR33406">
    <property type="entry name" value="MEMBRANE PROTEIN MJ1562-RELATED"/>
    <property type="match status" value="1"/>
</dbReference>
<evidence type="ECO:0000313" key="8">
    <source>
        <dbReference type="EMBL" id="ACI17978.1"/>
    </source>
</evidence>
<dbReference type="PROSITE" id="PS50156">
    <property type="entry name" value="SSD"/>
    <property type="match status" value="1"/>
</dbReference>
<dbReference type="Proteomes" id="UP000001732">
    <property type="component" value="Chromosome"/>
</dbReference>
<dbReference type="SUPFAM" id="SSF82866">
    <property type="entry name" value="Multidrug efflux transporter AcrB transmembrane domain"/>
    <property type="match status" value="2"/>
</dbReference>
<dbReference type="PANTHER" id="PTHR33406:SF13">
    <property type="entry name" value="MEMBRANE PROTEIN YDFJ"/>
    <property type="match status" value="1"/>
</dbReference>
<evidence type="ECO:0000256" key="2">
    <source>
        <dbReference type="ARBA" id="ARBA00022475"/>
    </source>
</evidence>
<evidence type="ECO:0000256" key="6">
    <source>
        <dbReference type="SAM" id="Phobius"/>
    </source>
</evidence>
<feature type="transmembrane region" description="Helical" evidence="6">
    <location>
        <begin position="205"/>
        <end position="225"/>
    </location>
</feature>
<evidence type="ECO:0000259" key="7">
    <source>
        <dbReference type="PROSITE" id="PS50156"/>
    </source>
</evidence>
<feature type="transmembrane region" description="Helical" evidence="6">
    <location>
        <begin position="283"/>
        <end position="306"/>
    </location>
</feature>
<evidence type="ECO:0000256" key="5">
    <source>
        <dbReference type="ARBA" id="ARBA00023136"/>
    </source>
</evidence>
<dbReference type="Gene3D" id="1.20.1640.10">
    <property type="entry name" value="Multidrug efflux transporter AcrB transmembrane domain"/>
    <property type="match status" value="2"/>
</dbReference>
<proteinExistence type="predicted"/>
<sequence length="657" mass="72624">MYLILAVLSFFAMQNRAMNYDITSALPKDVPSIEAMQILSDQMQVGESITIYWKDGTLKDVAAAVEKIKQIPKVVNVSWLGTVVDPATPEELYPEEASNWVKGNNFNVVIQTTATTGEVSQITNELKSFLPSNAHIISSDVQLEEVEEYFSGKPMLYFGLGLLFVFLFLLFYFDKPLTPILIVVSMAVGVLLNLGISGLLHQSTFYLVTIIVEVLQLAVSYDYALFLYHRYEEERKTRPDSESMEIALVATIKAISLSALTTVAGFFALTFATLTISQDIGWLLLRGVALSFLVSITLLPALLLTFEGKLTWKTLNLENIVANIAASVEKAVTPLFAVLLIVLILGFWGGSRTEITYANDVFIPSQLTSMKVQQEYQKEFQNYDTWMVLLDKNSNYTQALQAINKLSLVQNVLNPATMLDQAIPQEMLPSSVLSSFSNDQYVYAVVNTKVKPDTPEAEELRKEIENILASLPGKNYITGLSIAIDDIKRISMEDNTKTSWLTLLFIFVILLVGFRNVWLSLVLILVIEAAVQLNLWAAGWFQAVTFMVPITLSTVQLGSTIDYAVLSATRFEEAVRKGAENPLDVTIRGASPSIFVSAGTFFLMSLPSAILSDIPGLTQIMGGLARGALISGLIAVFLLPTVFKVFQHILFGRSVKA</sequence>
<keyword evidence="9" id="KW-1185">Reference proteome</keyword>
<evidence type="ECO:0000256" key="1">
    <source>
        <dbReference type="ARBA" id="ARBA00004651"/>
    </source>
</evidence>
<protein>
    <submittedName>
        <fullName evidence="8">Mmpl family</fullName>
    </submittedName>
</protein>
<keyword evidence="2" id="KW-1003">Cell membrane</keyword>
<feature type="transmembrane region" description="Helical" evidence="6">
    <location>
        <begin position="155"/>
        <end position="173"/>
    </location>
</feature>
<feature type="transmembrane region" description="Helical" evidence="6">
    <location>
        <begin position="623"/>
        <end position="643"/>
    </location>
</feature>
<feature type="transmembrane region" description="Helical" evidence="6">
    <location>
        <begin position="590"/>
        <end position="611"/>
    </location>
</feature>
<gene>
    <name evidence="8" type="ordered locus">COPRO5265_0151</name>
</gene>
<dbReference type="KEGG" id="cpo:COPRO5265_0151"/>
<name>B5Y6X4_COPPD</name>
<dbReference type="InterPro" id="IPR004869">
    <property type="entry name" value="MMPL_dom"/>
</dbReference>
<comment type="subcellular location">
    <subcellularLocation>
        <location evidence="1">Cell membrane</location>
        <topology evidence="1">Multi-pass membrane protein</topology>
    </subcellularLocation>
</comment>
<keyword evidence="3 6" id="KW-0812">Transmembrane</keyword>
<dbReference type="STRING" id="309798.COPRO5265_0151"/>
<keyword evidence="5 6" id="KW-0472">Membrane</keyword>
<reference evidence="9" key="1">
    <citation type="submission" date="2008-08" db="EMBL/GenBank/DDBJ databases">
        <title>The complete genome sequence of Coprothermobacter proteolyticus strain ATCC 5245 / DSM 5265 / BT.</title>
        <authorList>
            <person name="Dodson R.J."/>
            <person name="Durkin A.S."/>
            <person name="Wu M."/>
            <person name="Eisen J."/>
            <person name="Sutton G."/>
        </authorList>
    </citation>
    <scope>NUCLEOTIDE SEQUENCE [LARGE SCALE GENOMIC DNA]</scope>
    <source>
        <strain evidence="9">ATCC 35245 / DSM 5265 / OCM 4 / BT</strain>
    </source>
</reference>
<keyword evidence="4 6" id="KW-1133">Transmembrane helix</keyword>
<feature type="transmembrane region" description="Helical" evidence="6">
    <location>
        <begin position="500"/>
        <end position="526"/>
    </location>
</feature>
<dbReference type="AlphaFoldDB" id="B5Y6X4"/>
<dbReference type="eggNOG" id="COG1033">
    <property type="taxonomic scope" value="Bacteria"/>
</dbReference>
<feature type="transmembrane region" description="Helical" evidence="6">
    <location>
        <begin position="246"/>
        <end position="271"/>
    </location>
</feature>
<dbReference type="GO" id="GO:0005886">
    <property type="term" value="C:plasma membrane"/>
    <property type="evidence" value="ECO:0007669"/>
    <property type="project" value="UniProtKB-SubCell"/>
</dbReference>
<dbReference type="InterPro" id="IPR000731">
    <property type="entry name" value="SSD"/>
</dbReference>
<dbReference type="InterPro" id="IPR050545">
    <property type="entry name" value="Mycobact_MmpL"/>
</dbReference>
<feature type="transmembrane region" description="Helical" evidence="6">
    <location>
        <begin position="180"/>
        <end position="199"/>
    </location>
</feature>